<dbReference type="InterPro" id="IPR051708">
    <property type="entry name" value="Plant_Aspart_Prot_A1"/>
</dbReference>
<dbReference type="PANTHER" id="PTHR47967:SF39">
    <property type="entry name" value="ASPARTYL PROTEASE FAMILY PROTEIN, PUTATIVE-RELATED"/>
    <property type="match status" value="1"/>
</dbReference>
<proteinExistence type="inferred from homology"/>
<dbReference type="InterPro" id="IPR032861">
    <property type="entry name" value="TAXi_N"/>
</dbReference>
<dbReference type="InterPro" id="IPR033121">
    <property type="entry name" value="PEPTIDASE_A1"/>
</dbReference>
<keyword evidence="4" id="KW-0378">Hydrolase</keyword>
<keyword evidence="8" id="KW-1185">Reference proteome</keyword>
<dbReference type="GO" id="GO:0006508">
    <property type="term" value="P:proteolysis"/>
    <property type="evidence" value="ECO:0007669"/>
    <property type="project" value="UniProtKB-KW"/>
</dbReference>
<dbReference type="InterPro" id="IPR034161">
    <property type="entry name" value="Pepsin-like_plant"/>
</dbReference>
<dbReference type="AlphaFoldDB" id="A0AAN7EJC3"/>
<gene>
    <name evidence="7" type="ORF">RGQ29_030640</name>
</gene>
<keyword evidence="2" id="KW-0645">Protease</keyword>
<sequence>MVCPAHNAPQAQLIPYYNQHLMKASIGTPPVDIYGIIDTTSDLVWTQCVPCDSSTYSEISCHSKKCQEWDQVHRYCNYVSGYASGLSKGVLAKEKVTITSTSGQEVSFDIAFGCAHNNTINYNDHTTKLIALGLGPLSFPSQIGSKRFSYCLLPYDTEYTDPSITGKISFGNGSEVMGDVVVSTPFVAMGNQYYVTLEGISVGDTYVPFNSSGKVSKGNVCIDSGSPPLTLPPDFYNRLEVEVKKQISIDPIKNETLTGTRLCCRTEITNKNGPKLTDHFEGANVELKPTITFNRPVHAYDIYCFAITNTANTALEYFGDKGLYGNYVQANLLIGFDLETMMVSFKPTDCTKP</sequence>
<dbReference type="PROSITE" id="PS51767">
    <property type="entry name" value="PEPTIDASE_A1"/>
    <property type="match status" value="1"/>
</dbReference>
<dbReference type="InterPro" id="IPR032799">
    <property type="entry name" value="TAXi_C"/>
</dbReference>
<dbReference type="EMBL" id="JAXUIC010000009">
    <property type="protein sequence ID" value="KAK4572285.1"/>
    <property type="molecule type" value="Genomic_DNA"/>
</dbReference>
<name>A0AAN7EJC3_QUERU</name>
<evidence type="ECO:0000256" key="2">
    <source>
        <dbReference type="ARBA" id="ARBA00022670"/>
    </source>
</evidence>
<evidence type="ECO:0000313" key="7">
    <source>
        <dbReference type="EMBL" id="KAK4572285.1"/>
    </source>
</evidence>
<keyword evidence="3" id="KW-0064">Aspartyl protease</keyword>
<organism evidence="7 8">
    <name type="scientific">Quercus rubra</name>
    <name type="common">Northern red oak</name>
    <name type="synonym">Quercus borealis</name>
    <dbReference type="NCBI Taxonomy" id="3512"/>
    <lineage>
        <taxon>Eukaryota</taxon>
        <taxon>Viridiplantae</taxon>
        <taxon>Streptophyta</taxon>
        <taxon>Embryophyta</taxon>
        <taxon>Tracheophyta</taxon>
        <taxon>Spermatophyta</taxon>
        <taxon>Magnoliopsida</taxon>
        <taxon>eudicotyledons</taxon>
        <taxon>Gunneridae</taxon>
        <taxon>Pentapetalae</taxon>
        <taxon>rosids</taxon>
        <taxon>fabids</taxon>
        <taxon>Fagales</taxon>
        <taxon>Fagaceae</taxon>
        <taxon>Quercus</taxon>
    </lineage>
</organism>
<feature type="domain" description="Peptidase A1" evidence="6">
    <location>
        <begin position="20"/>
        <end position="346"/>
    </location>
</feature>
<evidence type="ECO:0000256" key="3">
    <source>
        <dbReference type="ARBA" id="ARBA00022750"/>
    </source>
</evidence>
<evidence type="ECO:0000313" key="8">
    <source>
        <dbReference type="Proteomes" id="UP001324115"/>
    </source>
</evidence>
<protein>
    <recommendedName>
        <fullName evidence="6">Peptidase A1 domain-containing protein</fullName>
    </recommendedName>
</protein>
<dbReference type="PANTHER" id="PTHR47967">
    <property type="entry name" value="OS07G0603500 PROTEIN-RELATED"/>
    <property type="match status" value="1"/>
</dbReference>
<dbReference type="Pfam" id="PF14541">
    <property type="entry name" value="TAXi_C"/>
    <property type="match status" value="1"/>
</dbReference>
<evidence type="ECO:0000256" key="5">
    <source>
        <dbReference type="ARBA" id="ARBA00023180"/>
    </source>
</evidence>
<dbReference type="InterPro" id="IPR021109">
    <property type="entry name" value="Peptidase_aspartic_dom_sf"/>
</dbReference>
<dbReference type="GO" id="GO:0004190">
    <property type="term" value="F:aspartic-type endopeptidase activity"/>
    <property type="evidence" value="ECO:0007669"/>
    <property type="project" value="UniProtKB-KW"/>
</dbReference>
<accession>A0AAN7EJC3</accession>
<dbReference type="SUPFAM" id="SSF50630">
    <property type="entry name" value="Acid proteases"/>
    <property type="match status" value="1"/>
</dbReference>
<dbReference type="Gene3D" id="2.40.70.10">
    <property type="entry name" value="Acid Proteases"/>
    <property type="match status" value="2"/>
</dbReference>
<dbReference type="Pfam" id="PF14543">
    <property type="entry name" value="TAXi_N"/>
    <property type="match status" value="1"/>
</dbReference>
<dbReference type="Proteomes" id="UP001324115">
    <property type="component" value="Unassembled WGS sequence"/>
</dbReference>
<comment type="caution">
    <text evidence="7">The sequence shown here is derived from an EMBL/GenBank/DDBJ whole genome shotgun (WGS) entry which is preliminary data.</text>
</comment>
<dbReference type="CDD" id="cd05476">
    <property type="entry name" value="pepsin_A_like_plant"/>
    <property type="match status" value="1"/>
</dbReference>
<evidence type="ECO:0000256" key="4">
    <source>
        <dbReference type="ARBA" id="ARBA00022801"/>
    </source>
</evidence>
<dbReference type="GO" id="GO:0005576">
    <property type="term" value="C:extracellular region"/>
    <property type="evidence" value="ECO:0007669"/>
    <property type="project" value="TreeGrafter"/>
</dbReference>
<keyword evidence="5" id="KW-0325">Glycoprotein</keyword>
<evidence type="ECO:0000259" key="6">
    <source>
        <dbReference type="PROSITE" id="PS51767"/>
    </source>
</evidence>
<evidence type="ECO:0000256" key="1">
    <source>
        <dbReference type="ARBA" id="ARBA00007447"/>
    </source>
</evidence>
<comment type="similarity">
    <text evidence="1">Belongs to the peptidase A1 family.</text>
</comment>
<reference evidence="7 8" key="1">
    <citation type="journal article" date="2023" name="G3 (Bethesda)">
        <title>A haplotype-resolved chromosome-scale genome for Quercus rubra L. provides insights into the genetics of adaptive traits for red oak species.</title>
        <authorList>
            <person name="Kapoor B."/>
            <person name="Jenkins J."/>
            <person name="Schmutz J."/>
            <person name="Zhebentyayeva T."/>
            <person name="Kuelheim C."/>
            <person name="Coggeshall M."/>
            <person name="Heim C."/>
            <person name="Lasky J.R."/>
            <person name="Leites L."/>
            <person name="Islam-Faridi N."/>
            <person name="Romero-Severson J."/>
            <person name="DeLeo V.L."/>
            <person name="Lucas S.M."/>
            <person name="Lazic D."/>
            <person name="Gailing O."/>
            <person name="Carlson J."/>
            <person name="Staton M."/>
        </authorList>
    </citation>
    <scope>NUCLEOTIDE SEQUENCE [LARGE SCALE GENOMIC DNA]</scope>
    <source>
        <strain evidence="7">Pseudo-F2</strain>
    </source>
</reference>